<evidence type="ECO:0000256" key="1">
    <source>
        <dbReference type="ARBA" id="ARBA00000085"/>
    </source>
</evidence>
<dbReference type="InterPro" id="IPR003594">
    <property type="entry name" value="HATPase_dom"/>
</dbReference>
<dbReference type="PROSITE" id="PS50109">
    <property type="entry name" value="HIS_KIN"/>
    <property type="match status" value="1"/>
</dbReference>
<dbReference type="InterPro" id="IPR004358">
    <property type="entry name" value="Sig_transdc_His_kin-like_C"/>
</dbReference>
<evidence type="ECO:0000256" key="8">
    <source>
        <dbReference type="ARBA" id="ARBA00022989"/>
    </source>
</evidence>
<dbReference type="EC" id="2.7.13.3" evidence="3"/>
<dbReference type="Pfam" id="PF02743">
    <property type="entry name" value="dCache_1"/>
    <property type="match status" value="1"/>
</dbReference>
<keyword evidence="4" id="KW-1003">Cell membrane</keyword>
<dbReference type="CDD" id="cd12912">
    <property type="entry name" value="PDC2_MCP_like"/>
    <property type="match status" value="1"/>
</dbReference>
<dbReference type="Gene3D" id="3.30.450.20">
    <property type="entry name" value="PAS domain"/>
    <property type="match status" value="1"/>
</dbReference>
<keyword evidence="9" id="KW-0902">Two-component regulatory system</keyword>
<dbReference type="PRINTS" id="PR00344">
    <property type="entry name" value="BCTRLSENSOR"/>
</dbReference>
<evidence type="ECO:0000256" key="3">
    <source>
        <dbReference type="ARBA" id="ARBA00012438"/>
    </source>
</evidence>
<protein>
    <recommendedName>
        <fullName evidence="3">histidine kinase</fullName>
        <ecNumber evidence="3">2.7.13.3</ecNumber>
    </recommendedName>
</protein>
<dbReference type="Gene3D" id="1.10.287.130">
    <property type="match status" value="1"/>
</dbReference>
<evidence type="ECO:0000256" key="7">
    <source>
        <dbReference type="ARBA" id="ARBA00022777"/>
    </source>
</evidence>
<accession>A0A1Z4JQD2</accession>
<dbReference type="SMART" id="SM00387">
    <property type="entry name" value="HATPase_c"/>
    <property type="match status" value="1"/>
</dbReference>
<evidence type="ECO:0000256" key="6">
    <source>
        <dbReference type="ARBA" id="ARBA00022692"/>
    </source>
</evidence>
<keyword evidence="10 11" id="KW-0472">Membrane</keyword>
<dbReference type="InterPro" id="IPR005467">
    <property type="entry name" value="His_kinase_dom"/>
</dbReference>
<dbReference type="InterPro" id="IPR033479">
    <property type="entry name" value="dCache_1"/>
</dbReference>
<gene>
    <name evidence="13" type="ORF">NIES2135_57370</name>
</gene>
<evidence type="ECO:0000256" key="2">
    <source>
        <dbReference type="ARBA" id="ARBA00004651"/>
    </source>
</evidence>
<evidence type="ECO:0000259" key="12">
    <source>
        <dbReference type="PROSITE" id="PS50109"/>
    </source>
</evidence>
<dbReference type="SUPFAM" id="SSF55874">
    <property type="entry name" value="ATPase domain of HSP90 chaperone/DNA topoisomerase II/histidine kinase"/>
    <property type="match status" value="1"/>
</dbReference>
<keyword evidence="7" id="KW-0418">Kinase</keyword>
<comment type="subcellular location">
    <subcellularLocation>
        <location evidence="2">Cell membrane</location>
        <topology evidence="2">Multi-pass membrane protein</topology>
    </subcellularLocation>
</comment>
<dbReference type="Gene3D" id="3.30.565.10">
    <property type="entry name" value="Histidine kinase-like ATPase, C-terminal domain"/>
    <property type="match status" value="1"/>
</dbReference>
<evidence type="ECO:0000256" key="5">
    <source>
        <dbReference type="ARBA" id="ARBA00022553"/>
    </source>
</evidence>
<keyword evidence="5" id="KW-0597">Phosphoprotein</keyword>
<evidence type="ECO:0000313" key="13">
    <source>
        <dbReference type="EMBL" id="BAY58863.1"/>
    </source>
</evidence>
<dbReference type="InterPro" id="IPR036890">
    <property type="entry name" value="HATPase_C_sf"/>
</dbReference>
<feature type="transmembrane region" description="Helical" evidence="11">
    <location>
        <begin position="282"/>
        <end position="304"/>
    </location>
</feature>
<dbReference type="GO" id="GO:0005886">
    <property type="term" value="C:plasma membrane"/>
    <property type="evidence" value="ECO:0007669"/>
    <property type="project" value="UniProtKB-SubCell"/>
</dbReference>
<dbReference type="Proteomes" id="UP000217895">
    <property type="component" value="Chromosome"/>
</dbReference>
<dbReference type="PANTHER" id="PTHR43065">
    <property type="entry name" value="SENSOR HISTIDINE KINASE"/>
    <property type="match status" value="1"/>
</dbReference>
<evidence type="ECO:0000256" key="4">
    <source>
        <dbReference type="ARBA" id="ARBA00022475"/>
    </source>
</evidence>
<dbReference type="SUPFAM" id="SSF47384">
    <property type="entry name" value="Homodimeric domain of signal transducing histidine kinase"/>
    <property type="match status" value="1"/>
</dbReference>
<name>A0A1Z4JQD2_LEPBY</name>
<dbReference type="InterPro" id="IPR003661">
    <property type="entry name" value="HisK_dim/P_dom"/>
</dbReference>
<dbReference type="CDD" id="cd12914">
    <property type="entry name" value="PDC1_DGC_like"/>
    <property type="match status" value="1"/>
</dbReference>
<dbReference type="Pfam" id="PF02518">
    <property type="entry name" value="HATPase_c"/>
    <property type="match status" value="1"/>
</dbReference>
<evidence type="ECO:0000256" key="10">
    <source>
        <dbReference type="ARBA" id="ARBA00023136"/>
    </source>
</evidence>
<dbReference type="CDD" id="cd00082">
    <property type="entry name" value="HisKA"/>
    <property type="match status" value="1"/>
</dbReference>
<feature type="domain" description="Histidine kinase" evidence="12">
    <location>
        <begin position="359"/>
        <end position="612"/>
    </location>
</feature>
<dbReference type="AlphaFoldDB" id="A0A1Z4JQD2"/>
<reference evidence="13 14" key="1">
    <citation type="submission" date="2017-06" db="EMBL/GenBank/DDBJ databases">
        <title>Genome sequencing of cyanobaciteial culture collection at National Institute for Environmental Studies (NIES).</title>
        <authorList>
            <person name="Hirose Y."/>
            <person name="Shimura Y."/>
            <person name="Fujisawa T."/>
            <person name="Nakamura Y."/>
            <person name="Kawachi M."/>
        </authorList>
    </citation>
    <scope>NUCLEOTIDE SEQUENCE [LARGE SCALE GENOMIC DNA]</scope>
    <source>
        <strain evidence="13 14">NIES-2135</strain>
    </source>
</reference>
<dbReference type="InterPro" id="IPR036097">
    <property type="entry name" value="HisK_dim/P_sf"/>
</dbReference>
<evidence type="ECO:0000256" key="11">
    <source>
        <dbReference type="SAM" id="Phobius"/>
    </source>
</evidence>
<keyword evidence="7" id="KW-0808">Transferase</keyword>
<dbReference type="EMBL" id="AP018203">
    <property type="protein sequence ID" value="BAY58863.1"/>
    <property type="molecule type" value="Genomic_DNA"/>
</dbReference>
<keyword evidence="8 11" id="KW-1133">Transmembrane helix</keyword>
<evidence type="ECO:0000256" key="9">
    <source>
        <dbReference type="ARBA" id="ARBA00023012"/>
    </source>
</evidence>
<comment type="catalytic activity">
    <reaction evidence="1">
        <text>ATP + protein L-histidine = ADP + protein N-phospho-L-histidine.</text>
        <dbReference type="EC" id="2.7.13.3"/>
    </reaction>
</comment>
<proteinExistence type="predicted"/>
<keyword evidence="6 11" id="KW-0812">Transmembrane</keyword>
<sequence>MRFNPPNLAAHQRNLLVRLLIASVILLVSSGAYYSYQLVRNSMLESLKKNVFLELSQGRDSLDHWLSNQKIHIETLANTEQVKSMNWETTEPYLKAETLRLSDVYAIAVGKPDGWRNVVGGKPANVSDRAYFQKVMQGITNVSDPIISRANNTPTLAIAAPIRQGFDTNSTPIGEIHTLVRLDRVNRVVSSVKYGNHSYAFAIDSQGQIVTHTSHTDNHAHVHFHESELLKALPQMSKSKESVELVKVANQMYYLAYLPLQEVEWALALVIPKEDIESQVQFLDMIALIVAGMAVALLAILVQVQAMEQRHLKKSNELLEKRVEARTKELSDAMTKLQQSQLRMIQSEKMSALGNLVAGVAHEINNPVNFIHGNITYVDEYTQALLHLIQLYQEQFPDGSKSIQEYLAEIDFEFLAQDLEKTLASMRIGTDRIKEIVLSLRNFSRLDEAEVKPVNLHDGIDSTLLILQHRLKATPDQAAVEVVKDYGDLPFVDCYASQLNQVFMNILANALDAMEDQRGLSHSQPCTIRIKTKKLEHGRVQIAIADNGPGIPPEVQPRIFDPFFTTKSIGKGTGMGMSISYQIVTERHQGKLYCVSEVGKGTEFFLEIPIRQGAVLAATVS</sequence>
<dbReference type="PANTHER" id="PTHR43065:SF50">
    <property type="entry name" value="HISTIDINE KINASE"/>
    <property type="match status" value="1"/>
</dbReference>
<organism evidence="13 14">
    <name type="scientific">Leptolyngbya boryana NIES-2135</name>
    <dbReference type="NCBI Taxonomy" id="1973484"/>
    <lineage>
        <taxon>Bacteria</taxon>
        <taxon>Bacillati</taxon>
        <taxon>Cyanobacteriota</taxon>
        <taxon>Cyanophyceae</taxon>
        <taxon>Leptolyngbyales</taxon>
        <taxon>Leptolyngbyaceae</taxon>
        <taxon>Leptolyngbya group</taxon>
        <taxon>Leptolyngbya</taxon>
    </lineage>
</organism>
<feature type="transmembrane region" description="Helical" evidence="11">
    <location>
        <begin position="15"/>
        <end position="36"/>
    </location>
</feature>
<evidence type="ECO:0000313" key="14">
    <source>
        <dbReference type="Proteomes" id="UP000217895"/>
    </source>
</evidence>
<dbReference type="GO" id="GO:0000155">
    <property type="term" value="F:phosphorelay sensor kinase activity"/>
    <property type="evidence" value="ECO:0007669"/>
    <property type="project" value="InterPro"/>
</dbReference>
<keyword evidence="14" id="KW-1185">Reference proteome</keyword>